<dbReference type="NCBIfam" id="NF001238">
    <property type="entry name" value="PRK00211.1"/>
    <property type="match status" value="1"/>
</dbReference>
<dbReference type="SUPFAM" id="SSF75169">
    <property type="entry name" value="DsrEFH-like"/>
    <property type="match status" value="1"/>
</dbReference>
<dbReference type="RefSeq" id="WP_189475904.1">
    <property type="nucleotide sequence ID" value="NZ_BMYM01000001.1"/>
</dbReference>
<gene>
    <name evidence="2" type="ORF">GCM10007053_11040</name>
</gene>
<dbReference type="Proteomes" id="UP000644693">
    <property type="component" value="Unassembled WGS sequence"/>
</dbReference>
<dbReference type="InterPro" id="IPR017462">
    <property type="entry name" value="Sulphur_relay_TusC/DsrF"/>
</dbReference>
<keyword evidence="3" id="KW-1185">Reference proteome</keyword>
<evidence type="ECO:0000313" key="2">
    <source>
        <dbReference type="EMBL" id="GHD29866.1"/>
    </source>
</evidence>
<accession>A0A918XFA9</accession>
<comment type="similarity">
    <text evidence="1">Belongs to the DsrF/TusC family.</text>
</comment>
<sequence>MSRSLLVTLTTSPYASSRARAGLDLALASAAFDKPVSLLFLGSAVLQLLDGQDTEALGLRNQRKTLDSAVLYGIDAIYADAKALAQLGITQQELPDGCQTADAAQIRKLLNTYDQLVSV</sequence>
<dbReference type="PANTHER" id="PTHR38780">
    <property type="entry name" value="PROTEIN TUSC"/>
    <property type="match status" value="1"/>
</dbReference>
<dbReference type="InterPro" id="IPR027396">
    <property type="entry name" value="DsrEFH-like"/>
</dbReference>
<reference evidence="2" key="2">
    <citation type="submission" date="2020-09" db="EMBL/GenBank/DDBJ databases">
        <authorList>
            <person name="Sun Q."/>
            <person name="Kim S."/>
        </authorList>
    </citation>
    <scope>NUCLEOTIDE SEQUENCE</scope>
    <source>
        <strain evidence="2">KCTC 23430</strain>
    </source>
</reference>
<dbReference type="InterPro" id="IPR003787">
    <property type="entry name" value="Sulphur_relay_DsrE/F-like"/>
</dbReference>
<evidence type="ECO:0000313" key="3">
    <source>
        <dbReference type="Proteomes" id="UP000644693"/>
    </source>
</evidence>
<evidence type="ECO:0000256" key="1">
    <source>
        <dbReference type="ARBA" id="ARBA00005996"/>
    </source>
</evidence>
<dbReference type="AlphaFoldDB" id="A0A918XFA9"/>
<dbReference type="PANTHER" id="PTHR38780:SF1">
    <property type="entry name" value="PROTEIN TUSC"/>
    <property type="match status" value="1"/>
</dbReference>
<evidence type="ECO:0008006" key="4">
    <source>
        <dbReference type="Google" id="ProtNLM"/>
    </source>
</evidence>
<comment type="caution">
    <text evidence="2">The sequence shown here is derived from an EMBL/GenBank/DDBJ whole genome shotgun (WGS) entry which is preliminary data.</text>
</comment>
<reference evidence="2" key="1">
    <citation type="journal article" date="2014" name="Int. J. Syst. Evol. Microbiol.">
        <title>Complete genome sequence of Corynebacterium casei LMG S-19264T (=DSM 44701T), isolated from a smear-ripened cheese.</title>
        <authorList>
            <consortium name="US DOE Joint Genome Institute (JGI-PGF)"/>
            <person name="Walter F."/>
            <person name="Albersmeier A."/>
            <person name="Kalinowski J."/>
            <person name="Ruckert C."/>
        </authorList>
    </citation>
    <scope>NUCLEOTIDE SEQUENCE</scope>
    <source>
        <strain evidence="2">KCTC 23430</strain>
    </source>
</reference>
<name>A0A918XFA9_9GAMM</name>
<dbReference type="Pfam" id="PF02635">
    <property type="entry name" value="DsrE"/>
    <property type="match status" value="1"/>
</dbReference>
<protein>
    <recommendedName>
        <fullName evidence="4">tRNA 2-thiouridine synthesizing protein C</fullName>
    </recommendedName>
</protein>
<organism evidence="2 3">
    <name type="scientific">Parahalioglobus pacificus</name>
    <dbReference type="NCBI Taxonomy" id="930806"/>
    <lineage>
        <taxon>Bacteria</taxon>
        <taxon>Pseudomonadati</taxon>
        <taxon>Pseudomonadota</taxon>
        <taxon>Gammaproteobacteria</taxon>
        <taxon>Cellvibrionales</taxon>
        <taxon>Halieaceae</taxon>
        <taxon>Parahalioglobus</taxon>
    </lineage>
</organism>
<dbReference type="Gene3D" id="3.40.1260.10">
    <property type="entry name" value="DsrEFH-like"/>
    <property type="match status" value="1"/>
</dbReference>
<proteinExistence type="inferred from homology"/>
<dbReference type="EMBL" id="BMYM01000001">
    <property type="protein sequence ID" value="GHD29866.1"/>
    <property type="molecule type" value="Genomic_DNA"/>
</dbReference>